<keyword evidence="2" id="KW-0614">Plasmid</keyword>
<dbReference type="Proteomes" id="UP000183316">
    <property type="component" value="Plasmid unnamed"/>
</dbReference>
<evidence type="ECO:0000256" key="1">
    <source>
        <dbReference type="SAM" id="Phobius"/>
    </source>
</evidence>
<evidence type="ECO:0000313" key="3">
    <source>
        <dbReference type="Proteomes" id="UP000183316"/>
    </source>
</evidence>
<accession>A0A192CL80</accession>
<evidence type="ECO:0000313" key="2">
    <source>
        <dbReference type="EMBL" id="ANK06963.1"/>
    </source>
</evidence>
<sequence>MQAYRAMVNSYSLSDDSGVMAAAAITHFLFGQAVFSYLNGWSVLIRTWYRFGTARAANTKGFNGPGGVHGFYRDVSVQGLLIISWLGGSRHTMTVRKDPVSQLSQLRSPAAVQAAIDEFVQLGRTKIPGAPRLRQVPRLPGT</sequence>
<name>A0A192CL80_ECO25</name>
<dbReference type="AlphaFoldDB" id="A0A192CL80"/>
<keyword evidence="1" id="KW-0472">Membrane</keyword>
<dbReference type="EMBL" id="CP015086">
    <property type="protein sequence ID" value="ANK06963.1"/>
    <property type="molecule type" value="Genomic_DNA"/>
</dbReference>
<organism evidence="2 3">
    <name type="scientific">Escherichia coli O25b:H4</name>
    <dbReference type="NCBI Taxonomy" id="941280"/>
    <lineage>
        <taxon>Bacteria</taxon>
        <taxon>Pseudomonadati</taxon>
        <taxon>Pseudomonadota</taxon>
        <taxon>Gammaproteobacteria</taxon>
        <taxon>Enterobacterales</taxon>
        <taxon>Enterobacteriaceae</taxon>
        <taxon>Escherichia</taxon>
    </lineage>
</organism>
<feature type="transmembrane region" description="Helical" evidence="1">
    <location>
        <begin position="20"/>
        <end position="40"/>
    </location>
</feature>
<gene>
    <name evidence="2" type="ORF">WLH_05702</name>
</gene>
<keyword evidence="1" id="KW-0812">Transmembrane</keyword>
<protein>
    <submittedName>
        <fullName evidence="2">Uncharacterized protein</fullName>
    </submittedName>
</protein>
<keyword evidence="1" id="KW-1133">Transmembrane helix</keyword>
<proteinExistence type="predicted"/>
<reference evidence="2 3" key="1">
    <citation type="submission" date="2016-03" db="EMBL/GenBank/DDBJ databases">
        <title>Genome Sequence and Comparative Pathogenic Determinants of Uropathogenic Escherichia coli O25b:H4, a Clinical Isolate from Saudi Arabia.</title>
        <authorList>
            <person name="Alyamani E.A.J."/>
            <person name="Khiyami M.A."/>
            <person name="Booq R.Y."/>
            <person name="Bahwerth F.S."/>
            <person name="Vaisvil B."/>
            <person name="Schmitt D.P."/>
            <person name="Kapatral V."/>
        </authorList>
    </citation>
    <scope>NUCLEOTIDE SEQUENCE [LARGE SCALE GENOMIC DNA]</scope>
    <source>
        <strain evidence="2 3">O25b:H4</strain>
        <plasmid evidence="3">Plasmid</plasmid>
    </source>
</reference>
<geneLocation type="plasmid" evidence="3"/>